<evidence type="ECO:0000256" key="1">
    <source>
        <dbReference type="SAM" id="SignalP"/>
    </source>
</evidence>
<dbReference type="GO" id="GO:0016301">
    <property type="term" value="F:kinase activity"/>
    <property type="evidence" value="ECO:0007669"/>
    <property type="project" value="UniProtKB-KW"/>
</dbReference>
<dbReference type="AlphaFoldDB" id="A0A0A1XBF9"/>
<name>A0A0A1XBF9_ZEUCU</name>
<evidence type="ECO:0000313" key="2">
    <source>
        <dbReference type="EMBL" id="JAD08270.1"/>
    </source>
</evidence>
<keyword evidence="2" id="KW-0418">Kinase</keyword>
<reference evidence="2" key="2">
    <citation type="journal article" date="2015" name="Gigascience">
        <title>Reconstructing a comprehensive transcriptome assembly of a white-pupal translocated strain of the pest fruit fly Bactrocera cucurbitae.</title>
        <authorList>
            <person name="Sim S.B."/>
            <person name="Calla B."/>
            <person name="Hall B."/>
            <person name="DeRego T."/>
            <person name="Geib S.M."/>
        </authorList>
    </citation>
    <scope>NUCLEOTIDE SEQUENCE</scope>
</reference>
<sequence length="104" mass="11782">IICTSHLLVCLWAFVYMHAVESAKLLSVIERYQFISVPHSKRLSANAIVSNSLKLRSATVSQSAIASEKCGPDSRVPFQIFINKKITFLLTYINKKIRVETKNR</sequence>
<keyword evidence="2" id="KW-0808">Transferase</keyword>
<organism evidence="2">
    <name type="scientific">Zeugodacus cucurbitae</name>
    <name type="common">Melon fruit fly</name>
    <name type="synonym">Bactrocera cucurbitae</name>
    <dbReference type="NCBI Taxonomy" id="28588"/>
    <lineage>
        <taxon>Eukaryota</taxon>
        <taxon>Metazoa</taxon>
        <taxon>Ecdysozoa</taxon>
        <taxon>Arthropoda</taxon>
        <taxon>Hexapoda</taxon>
        <taxon>Insecta</taxon>
        <taxon>Pterygota</taxon>
        <taxon>Neoptera</taxon>
        <taxon>Endopterygota</taxon>
        <taxon>Diptera</taxon>
        <taxon>Brachycera</taxon>
        <taxon>Muscomorpha</taxon>
        <taxon>Tephritoidea</taxon>
        <taxon>Tephritidae</taxon>
        <taxon>Zeugodacus</taxon>
        <taxon>Zeugodacus</taxon>
    </lineage>
</organism>
<reference evidence="2" key="1">
    <citation type="submission" date="2014-11" db="EMBL/GenBank/DDBJ databases">
        <authorList>
            <person name="Geib S."/>
        </authorList>
    </citation>
    <scope>NUCLEOTIDE SEQUENCE</scope>
</reference>
<feature type="chain" id="PRO_5001983386" evidence="1">
    <location>
        <begin position="23"/>
        <end position="104"/>
    </location>
</feature>
<protein>
    <submittedName>
        <fullName evidence="2">Tyrosine-protein kinase-like otk</fullName>
    </submittedName>
</protein>
<dbReference type="EMBL" id="GBXI01006022">
    <property type="protein sequence ID" value="JAD08270.1"/>
    <property type="molecule type" value="Transcribed_RNA"/>
</dbReference>
<accession>A0A0A1XBF9</accession>
<gene>
    <name evidence="2" type="primary">otk_1</name>
    <name evidence="2" type="ORF">g.42487</name>
</gene>
<proteinExistence type="predicted"/>
<keyword evidence="1" id="KW-0732">Signal</keyword>
<feature type="signal peptide" evidence="1">
    <location>
        <begin position="1"/>
        <end position="22"/>
    </location>
</feature>
<feature type="non-terminal residue" evidence="2">
    <location>
        <position position="1"/>
    </location>
</feature>